<evidence type="ECO:0000313" key="2">
    <source>
        <dbReference type="Proteomes" id="UP001626603"/>
    </source>
</evidence>
<gene>
    <name evidence="1" type="ORF">R6Y95_04700</name>
</gene>
<proteinExistence type="predicted"/>
<dbReference type="Gene3D" id="2.30.30.110">
    <property type="match status" value="1"/>
</dbReference>
<keyword evidence="2" id="KW-1185">Reference proteome</keyword>
<name>A0ABD8AAU3_9EURY</name>
<evidence type="ECO:0000313" key="1">
    <source>
        <dbReference type="EMBL" id="WOX56639.1"/>
    </source>
</evidence>
<dbReference type="Proteomes" id="UP001626603">
    <property type="component" value="Chromosome"/>
</dbReference>
<organism evidence="1 2">
    <name type="scientific">Methanoculleus palmolei</name>
    <dbReference type="NCBI Taxonomy" id="72612"/>
    <lineage>
        <taxon>Archaea</taxon>
        <taxon>Methanobacteriati</taxon>
        <taxon>Methanobacteriota</taxon>
        <taxon>Stenosarchaea group</taxon>
        <taxon>Methanomicrobia</taxon>
        <taxon>Methanomicrobiales</taxon>
        <taxon>Methanomicrobiaceae</taxon>
        <taxon>Methanoculleus</taxon>
    </lineage>
</organism>
<sequence>MERFVKGDVVVVPFPFSDLSTVKRRPALAVATPGGDDVILCQITSQQVRDRYAVGITDIDFTEGTLRKPSNVRPNRLFSASANLILYRAGHLNDRAVTSVIDRIIEILQAE</sequence>
<dbReference type="EMBL" id="CP137641">
    <property type="protein sequence ID" value="WOX56639.1"/>
    <property type="molecule type" value="Genomic_DNA"/>
</dbReference>
<dbReference type="InterPro" id="IPR011067">
    <property type="entry name" value="Plasmid_toxin/cell-grow_inhib"/>
</dbReference>
<accession>A0ABD8AAU3</accession>
<reference evidence="1 2" key="1">
    <citation type="submission" date="2023-10" db="EMBL/GenBank/DDBJ databases">
        <title>The complete genome sequence of Methanoculleus palmolei DSM 4273.</title>
        <authorList>
            <person name="Lai S.-J."/>
            <person name="You Y.-T."/>
            <person name="Chen S.-C."/>
        </authorList>
    </citation>
    <scope>NUCLEOTIDE SEQUENCE [LARGE SCALE GENOMIC DNA]</scope>
    <source>
        <strain evidence="1 2">DSM 4273</strain>
    </source>
</reference>
<dbReference type="AlphaFoldDB" id="A0ABD8AAU3"/>
<dbReference type="SUPFAM" id="SSF50118">
    <property type="entry name" value="Cell growth inhibitor/plasmid maintenance toxic component"/>
    <property type="match status" value="1"/>
</dbReference>
<dbReference type="InterPro" id="IPR003477">
    <property type="entry name" value="PemK-like"/>
</dbReference>
<dbReference type="Pfam" id="PF02452">
    <property type="entry name" value="PemK_toxin"/>
    <property type="match status" value="1"/>
</dbReference>
<protein>
    <submittedName>
        <fullName evidence="1">Type II toxin-antitoxin system PemK/MazF family toxin</fullName>
    </submittedName>
</protein>